<dbReference type="Proteomes" id="UP000221653">
    <property type="component" value="Unassembled WGS sequence"/>
</dbReference>
<reference evidence="2 3" key="1">
    <citation type="submission" date="2017-10" db="EMBL/GenBank/DDBJ databases">
        <title>Sequencing the genomes of 1000 actinobacteria strains.</title>
        <authorList>
            <person name="Klenk H.-P."/>
        </authorList>
    </citation>
    <scope>NUCLEOTIDE SEQUENCE [LARGE SCALE GENOMIC DNA]</scope>
    <source>
        <strain evidence="2 3">DSM 20688</strain>
    </source>
</reference>
<dbReference type="AlphaFoldDB" id="A0A2A9DM06"/>
<feature type="coiled-coil region" evidence="1">
    <location>
        <begin position="82"/>
        <end position="116"/>
    </location>
</feature>
<evidence type="ECO:0000313" key="2">
    <source>
        <dbReference type="EMBL" id="PFG27624.1"/>
    </source>
</evidence>
<dbReference type="RefSeq" id="WP_048378634.1">
    <property type="nucleotide sequence ID" value="NZ_LDYE01000001.1"/>
</dbReference>
<dbReference type="EMBL" id="PDJF01000001">
    <property type="protein sequence ID" value="PFG27624.1"/>
    <property type="molecule type" value="Genomic_DNA"/>
</dbReference>
<dbReference type="OrthoDB" id="4468984at2"/>
<evidence type="ECO:0000313" key="3">
    <source>
        <dbReference type="Proteomes" id="UP000221653"/>
    </source>
</evidence>
<protein>
    <submittedName>
        <fullName evidence="2">Uncharacterized protein</fullName>
    </submittedName>
</protein>
<proteinExistence type="predicted"/>
<comment type="caution">
    <text evidence="2">The sequence shown here is derived from an EMBL/GenBank/DDBJ whole genome shotgun (WGS) entry which is preliminary data.</text>
</comment>
<keyword evidence="1" id="KW-0175">Coiled coil</keyword>
<keyword evidence="3" id="KW-1185">Reference proteome</keyword>
<gene>
    <name evidence="2" type="ORF">ATK06_0696</name>
</gene>
<dbReference type="STRING" id="1724.GCA_001044175_00028"/>
<evidence type="ECO:0000256" key="1">
    <source>
        <dbReference type="SAM" id="Coils"/>
    </source>
</evidence>
<accession>A0A2A9DM06</accession>
<organism evidence="2 3">
    <name type="scientific">Corynebacterium renale</name>
    <dbReference type="NCBI Taxonomy" id="1724"/>
    <lineage>
        <taxon>Bacteria</taxon>
        <taxon>Bacillati</taxon>
        <taxon>Actinomycetota</taxon>
        <taxon>Actinomycetes</taxon>
        <taxon>Mycobacteriales</taxon>
        <taxon>Corynebacteriaceae</taxon>
        <taxon>Corynebacterium</taxon>
    </lineage>
</organism>
<name>A0A2A9DM06_9CORY</name>
<sequence>MIWKADIANVLKAYDPSVTQEQIDNLYDTMYTQWSQLCDQLADTELKAFRTKYGQEPGYMETVSIRQMGALRAKNQIYGAYLEGMNQEIAQRQIEEDEWDEEQYRLEQEARKLEKSKKVLMRPNGWKEDRDKIVVGELTEYYRESLWPDGSLLFDEFLEALLERIQFLNEPLPETQKDPEWLWITQQVNQAVKEEMPKIEALVKELAPLNEARLLDVETRLDFLWNKVLLSNALPNPKYPEIPGDNKLL</sequence>